<evidence type="ECO:0000313" key="4">
    <source>
        <dbReference type="EMBL" id="OGM99781.1"/>
    </source>
</evidence>
<accession>A0A1F8EG30</accession>
<dbReference type="Pfam" id="PF18915">
    <property type="entry name" value="DUF5667"/>
    <property type="match status" value="1"/>
</dbReference>
<protein>
    <recommendedName>
        <fullName evidence="3">DUF5667 domain-containing protein</fullName>
    </recommendedName>
</protein>
<sequence>MTNKIEQFIKSAKQFKLLNRERADIKDQVFNFIKNNPVRSEVKPHLNYGSNVFFIPILSKYMTWLSRSIDRGFAILKVSEQNRGSSIGLKPIGTKFSFSSVMAVLLIISVLVGGGVAVGAERALPGDILYPIKVDVTEEVRGWMSVSEEAKADWELRRVQRRLEEAEEMASEGSLDADAGARIEANFDDHAQRVMARVEKFKNKENFNAAASVSLNFETALKAHEKILSRLAETRGDVEVQVKPIRARIKSEVRRSVEERRQLKLKIESGDNLSDIK</sequence>
<dbReference type="EMBL" id="MGJD01000035">
    <property type="protein sequence ID" value="OGM99781.1"/>
    <property type="molecule type" value="Genomic_DNA"/>
</dbReference>
<keyword evidence="1" id="KW-0175">Coiled coil</keyword>
<organism evidence="4 5">
    <name type="scientific">Candidatus Yanofskybacteria bacterium RIFCSPHIGHO2_01_FULL_41_53</name>
    <dbReference type="NCBI Taxonomy" id="1802663"/>
    <lineage>
        <taxon>Bacteria</taxon>
        <taxon>Candidatus Yanofskyibacteriota</taxon>
    </lineage>
</organism>
<evidence type="ECO:0000256" key="2">
    <source>
        <dbReference type="SAM" id="Phobius"/>
    </source>
</evidence>
<keyword evidence="2" id="KW-0472">Membrane</keyword>
<comment type="caution">
    <text evidence="4">The sequence shown here is derived from an EMBL/GenBank/DDBJ whole genome shotgun (WGS) entry which is preliminary data.</text>
</comment>
<keyword evidence="2" id="KW-1133">Transmembrane helix</keyword>
<keyword evidence="2" id="KW-0812">Transmembrane</keyword>
<dbReference type="InterPro" id="IPR043725">
    <property type="entry name" value="DUF5667"/>
</dbReference>
<feature type="coiled-coil region" evidence="1">
    <location>
        <begin position="149"/>
        <end position="176"/>
    </location>
</feature>
<evidence type="ECO:0000313" key="5">
    <source>
        <dbReference type="Proteomes" id="UP000177117"/>
    </source>
</evidence>
<gene>
    <name evidence="4" type="ORF">A2650_04915</name>
</gene>
<dbReference type="Proteomes" id="UP000177117">
    <property type="component" value="Unassembled WGS sequence"/>
</dbReference>
<proteinExistence type="predicted"/>
<evidence type="ECO:0000259" key="3">
    <source>
        <dbReference type="Pfam" id="PF18915"/>
    </source>
</evidence>
<dbReference type="AlphaFoldDB" id="A0A1F8EG30"/>
<evidence type="ECO:0000256" key="1">
    <source>
        <dbReference type="SAM" id="Coils"/>
    </source>
</evidence>
<reference evidence="4 5" key="1">
    <citation type="journal article" date="2016" name="Nat. Commun.">
        <title>Thousands of microbial genomes shed light on interconnected biogeochemical processes in an aquifer system.</title>
        <authorList>
            <person name="Anantharaman K."/>
            <person name="Brown C.T."/>
            <person name="Hug L.A."/>
            <person name="Sharon I."/>
            <person name="Castelle C.J."/>
            <person name="Probst A.J."/>
            <person name="Thomas B.C."/>
            <person name="Singh A."/>
            <person name="Wilkins M.J."/>
            <person name="Karaoz U."/>
            <person name="Brodie E.L."/>
            <person name="Williams K.H."/>
            <person name="Hubbard S.S."/>
            <person name="Banfield J.F."/>
        </authorList>
    </citation>
    <scope>NUCLEOTIDE SEQUENCE [LARGE SCALE GENOMIC DNA]</scope>
</reference>
<name>A0A1F8EG30_9BACT</name>
<feature type="domain" description="DUF5667" evidence="3">
    <location>
        <begin position="123"/>
        <end position="176"/>
    </location>
</feature>
<feature type="transmembrane region" description="Helical" evidence="2">
    <location>
        <begin position="96"/>
        <end position="120"/>
    </location>
</feature>